<name>A0ABQ3N2C7_9BACI</name>
<evidence type="ECO:0008006" key="3">
    <source>
        <dbReference type="Google" id="ProtNLM"/>
    </source>
</evidence>
<dbReference type="EMBL" id="BNDS01000010">
    <property type="protein sequence ID" value="GHH99095.1"/>
    <property type="molecule type" value="Genomic_DNA"/>
</dbReference>
<proteinExistence type="predicted"/>
<dbReference type="Proteomes" id="UP000637074">
    <property type="component" value="Unassembled WGS sequence"/>
</dbReference>
<dbReference type="RefSeq" id="WP_191273528.1">
    <property type="nucleotide sequence ID" value="NZ_BNDS01000010.1"/>
</dbReference>
<reference evidence="1 2" key="1">
    <citation type="journal article" date="2022" name="Int. J. Syst. Evol. Microbiol.">
        <title>Neobacillus kokaensis sp. nov., isolated from soil.</title>
        <authorList>
            <person name="Yuki K."/>
            <person name="Matsubara H."/>
            <person name="Yamaguchi S."/>
        </authorList>
    </citation>
    <scope>NUCLEOTIDE SEQUENCE [LARGE SCALE GENOMIC DNA]</scope>
    <source>
        <strain evidence="1 2">LOB 377</strain>
    </source>
</reference>
<comment type="caution">
    <text evidence="1">The sequence shown here is derived from an EMBL/GenBank/DDBJ whole genome shotgun (WGS) entry which is preliminary data.</text>
</comment>
<evidence type="ECO:0000313" key="1">
    <source>
        <dbReference type="EMBL" id="GHH99095.1"/>
    </source>
</evidence>
<organism evidence="1 2">
    <name type="scientific">Neobacillus kokaensis</name>
    <dbReference type="NCBI Taxonomy" id="2759023"/>
    <lineage>
        <taxon>Bacteria</taxon>
        <taxon>Bacillati</taxon>
        <taxon>Bacillota</taxon>
        <taxon>Bacilli</taxon>
        <taxon>Bacillales</taxon>
        <taxon>Bacillaceae</taxon>
        <taxon>Neobacillus</taxon>
    </lineage>
</organism>
<accession>A0ABQ3N2C7</accession>
<gene>
    <name evidence="1" type="primary">yybI</name>
    <name evidence="1" type="ORF">AM1BK_26380</name>
</gene>
<evidence type="ECO:0000313" key="2">
    <source>
        <dbReference type="Proteomes" id="UP000637074"/>
    </source>
</evidence>
<sequence length="249" mass="27998">MKKETFLAFVGFFLLSLTTVVYAVEEKAKTVTISEQKADITGDTELETILLKGVPYQEEEDFLKEIFIEIKASNGKKYTFPLESGAKASFQLVDLNHDGVRDVLATVQTGGSGGIVLSFLHSLKNFVHTDLTVPDPVEMESRFVNDYKAEIKIKETGKTYPFDLKDRKLYYKKLGLYYKGKLNEPTELMVNSYSSLKPVELGEGKLGLKGVQRIAGIANADTICFVESTWRYLNGKWNLLEVKVKKEAN</sequence>
<protein>
    <recommendedName>
        <fullName evidence="3">Spore coat protein</fullName>
    </recommendedName>
</protein>
<keyword evidence="2" id="KW-1185">Reference proteome</keyword>